<keyword evidence="1" id="KW-0472">Membrane</keyword>
<dbReference type="Gene3D" id="2.120.10.30">
    <property type="entry name" value="TolB, C-terminal domain"/>
    <property type="match status" value="1"/>
</dbReference>
<dbReference type="AlphaFoldDB" id="A0A6M0RDU2"/>
<dbReference type="RefSeq" id="WP_050608055.1">
    <property type="nucleotide sequence ID" value="NZ_CABKUB010000006.1"/>
</dbReference>
<dbReference type="Proteomes" id="UP000473885">
    <property type="component" value="Unassembled WGS sequence"/>
</dbReference>
<dbReference type="Gene3D" id="2.130.10.10">
    <property type="entry name" value="YVTN repeat-like/Quinoprotein amine dehydrogenase"/>
    <property type="match status" value="1"/>
</dbReference>
<dbReference type="InterPro" id="IPR015943">
    <property type="entry name" value="WD40/YVTN_repeat-like_dom_sf"/>
</dbReference>
<keyword evidence="1" id="KW-1133">Transmembrane helix</keyword>
<dbReference type="InterPro" id="IPR011042">
    <property type="entry name" value="6-blade_b-propeller_TolB-like"/>
</dbReference>
<evidence type="ECO:0000256" key="1">
    <source>
        <dbReference type="SAM" id="Phobius"/>
    </source>
</evidence>
<comment type="caution">
    <text evidence="2">The sequence shown here is derived from an EMBL/GenBank/DDBJ whole genome shotgun (WGS) entry which is preliminary data.</text>
</comment>
<organism evidence="2 3">
    <name type="scientific">Clostridium niameyense</name>
    <dbReference type="NCBI Taxonomy" id="1622073"/>
    <lineage>
        <taxon>Bacteria</taxon>
        <taxon>Bacillati</taxon>
        <taxon>Bacillota</taxon>
        <taxon>Clostridia</taxon>
        <taxon>Eubacteriales</taxon>
        <taxon>Clostridiaceae</taxon>
        <taxon>Clostridium</taxon>
    </lineage>
</organism>
<dbReference type="SUPFAM" id="SSF82171">
    <property type="entry name" value="DPP6 N-terminal domain-like"/>
    <property type="match status" value="1"/>
</dbReference>
<dbReference type="EMBL" id="SXDP01000008">
    <property type="protein sequence ID" value="NEZ47498.1"/>
    <property type="molecule type" value="Genomic_DNA"/>
</dbReference>
<protein>
    <recommendedName>
        <fullName evidence="4">Dipeptidyl-peptidase IV</fullName>
    </recommendedName>
</protein>
<sequence length="336" mass="38470">MKIFKKLIIWIMISLVVQFAGLFYIDRYFLASGGTKIKSKKVTNTEVKEKEAEVSIPEKVEDLDISFNGKYISYFENNSLNIINTKTGEKQNLDFESKKDVSKYMWLPDRNRILYAERKGEKIILNSYDVDKSKKDKTAEFDLQNSSSKVEDIQVAPLPNVIYVKVNSGGTTSKIYNINIMKEKKRADLLSNEVKDMKIIPHEDTLIYESKRKIYSTNRETSLNIEGIKSPKLLSIDDNDKIYIGEMKDDKIVKICYGNLKEKTSNWKTLDISNPSSVEDIYVSPLGQVYVNNNMKGTVTNLNTGKETKYTGTIIKMYIDGITSICEGKLLKTKFN</sequence>
<evidence type="ECO:0000313" key="2">
    <source>
        <dbReference type="EMBL" id="NEZ47498.1"/>
    </source>
</evidence>
<dbReference type="OrthoDB" id="1630871at2"/>
<evidence type="ECO:0008006" key="4">
    <source>
        <dbReference type="Google" id="ProtNLM"/>
    </source>
</evidence>
<keyword evidence="3" id="KW-1185">Reference proteome</keyword>
<keyword evidence="1" id="KW-0812">Transmembrane</keyword>
<feature type="transmembrane region" description="Helical" evidence="1">
    <location>
        <begin position="7"/>
        <end position="25"/>
    </location>
</feature>
<accession>A0A6M0RDU2</accession>
<evidence type="ECO:0000313" key="3">
    <source>
        <dbReference type="Proteomes" id="UP000473885"/>
    </source>
</evidence>
<reference evidence="2 3" key="1">
    <citation type="submission" date="2019-04" db="EMBL/GenBank/DDBJ databases">
        <title>Genome sequencing of Clostridium botulinum Groups I-IV and Clostridium butyricum.</title>
        <authorList>
            <person name="Brunt J."/>
            <person name="Van Vliet A.H.M."/>
            <person name="Stringer S.C."/>
            <person name="Carter A.T."/>
            <person name="Peck M.W."/>
        </authorList>
    </citation>
    <scope>NUCLEOTIDE SEQUENCE [LARGE SCALE GENOMIC DNA]</scope>
    <source>
        <strain evidence="2 3">IFR 18/094</strain>
    </source>
</reference>
<name>A0A6M0RDU2_9CLOT</name>
<proteinExistence type="predicted"/>
<gene>
    <name evidence="2" type="ORF">FDF74_09875</name>
</gene>